<sequence>MGHWEKVLWKRQPFPDNYIPPDAFLSSLRTNPNFQPYTYWSVVLLSSAVTQHLSSLFIFLGIYVRLKDLTLHPHLLVWSSVCCFVVGYVAWVLLDLSGGLDVDYYANFVTTLKSSILMFLALMSLSPVLRTLTAATSSDSIWALSAALFLLNILLADYSSSKLQGHTQERLTSVLSMNAAISSSVVLASRLSDDLSVFALVLFAVQAFALFPMFRHRLQDSPVLFQSLLTITLASFSLVLTASISTTITWLFFFALFGITFIAPGVLIWAQRALVKSEGLGTSLYPGLIDSAIVLPLRHAFDISRSSLNIPASNKLRGSRLQQRGLLDERAWRGLVGGAERLLVMVFADDFVSTPQPWVVVANRSEPESVDQRGRTKCTTSIYDR</sequence>
<organism evidence="1 2">
    <name type="scientific">Pleurotus cornucopiae</name>
    <name type="common">Cornucopia mushroom</name>
    <dbReference type="NCBI Taxonomy" id="5321"/>
    <lineage>
        <taxon>Eukaryota</taxon>
        <taxon>Fungi</taxon>
        <taxon>Dikarya</taxon>
        <taxon>Basidiomycota</taxon>
        <taxon>Agaricomycotina</taxon>
        <taxon>Agaricomycetes</taxon>
        <taxon>Agaricomycetidae</taxon>
        <taxon>Agaricales</taxon>
        <taxon>Pleurotineae</taxon>
        <taxon>Pleurotaceae</taxon>
        <taxon>Pleurotus</taxon>
    </lineage>
</organism>
<gene>
    <name evidence="1" type="ORF">CCMSSC00406_0000485</name>
</gene>
<dbReference type="Proteomes" id="UP000824881">
    <property type="component" value="Unassembled WGS sequence"/>
</dbReference>
<reference evidence="1 2" key="1">
    <citation type="journal article" date="2021" name="Appl. Environ. Microbiol.">
        <title>Genetic linkage and physical mapping for an oyster mushroom Pleurotus cornucopiae and QTL analysis for the trait cap color.</title>
        <authorList>
            <person name="Zhang Y."/>
            <person name="Gao W."/>
            <person name="Sonnenberg A."/>
            <person name="Chen Q."/>
            <person name="Zhang J."/>
            <person name="Huang C."/>
        </authorList>
    </citation>
    <scope>NUCLEOTIDE SEQUENCE [LARGE SCALE GENOMIC DNA]</scope>
    <source>
        <strain evidence="1">CCMSSC00406</strain>
    </source>
</reference>
<keyword evidence="2" id="KW-1185">Reference proteome</keyword>
<evidence type="ECO:0000313" key="2">
    <source>
        <dbReference type="Proteomes" id="UP000824881"/>
    </source>
</evidence>
<dbReference type="EMBL" id="WQMT02000005">
    <property type="protein sequence ID" value="KAG9222826.1"/>
    <property type="molecule type" value="Genomic_DNA"/>
</dbReference>
<proteinExistence type="predicted"/>
<name>A0ACB7IYU1_PLECO</name>
<comment type="caution">
    <text evidence="1">The sequence shown here is derived from an EMBL/GenBank/DDBJ whole genome shotgun (WGS) entry which is preliminary data.</text>
</comment>
<evidence type="ECO:0000313" key="1">
    <source>
        <dbReference type="EMBL" id="KAG9222826.1"/>
    </source>
</evidence>
<accession>A0ACB7IYU1</accession>
<protein>
    <submittedName>
        <fullName evidence="1">Uncharacterized protein</fullName>
    </submittedName>
</protein>